<dbReference type="GO" id="GO:0005886">
    <property type="term" value="C:plasma membrane"/>
    <property type="evidence" value="ECO:0007669"/>
    <property type="project" value="UniProtKB-SubCell"/>
</dbReference>
<feature type="transmembrane region" description="Helical" evidence="1">
    <location>
        <begin position="35"/>
        <end position="55"/>
    </location>
</feature>
<dbReference type="PANTHER" id="PTHR43471">
    <property type="entry name" value="ABC TRANSPORTER PERMEASE"/>
    <property type="match status" value="1"/>
</dbReference>
<proteinExistence type="predicted"/>
<feature type="transmembrane region" description="Helical" evidence="1">
    <location>
        <begin position="67"/>
        <end position="88"/>
    </location>
</feature>
<keyword evidence="1" id="KW-1133">Transmembrane helix</keyword>
<comment type="caution">
    <text evidence="2">The sequence shown here is derived from an EMBL/GenBank/DDBJ whole genome shotgun (WGS) entry which is preliminary data.</text>
</comment>
<feature type="transmembrane region" description="Helical" evidence="1">
    <location>
        <begin position="279"/>
        <end position="300"/>
    </location>
</feature>
<evidence type="ECO:0000313" key="2">
    <source>
        <dbReference type="EMBL" id="HEX70842.1"/>
    </source>
</evidence>
<dbReference type="AlphaFoldDB" id="A0A7C3ARY2"/>
<feature type="transmembrane region" description="Helical" evidence="1">
    <location>
        <begin position="118"/>
        <end position="139"/>
    </location>
</feature>
<feature type="transmembrane region" description="Helical" evidence="1">
    <location>
        <begin position="237"/>
        <end position="258"/>
    </location>
</feature>
<keyword evidence="1" id="KW-0812">Transmembrane</keyword>
<reference evidence="2" key="1">
    <citation type="journal article" date="2020" name="mSystems">
        <title>Genome- and Community-Level Interaction Insights into Carbon Utilization and Element Cycling Functions of Hydrothermarchaeota in Hydrothermal Sediment.</title>
        <authorList>
            <person name="Zhou Z."/>
            <person name="Liu Y."/>
            <person name="Xu W."/>
            <person name="Pan J."/>
            <person name="Luo Z.H."/>
            <person name="Li M."/>
        </authorList>
    </citation>
    <scope>NUCLEOTIDE SEQUENCE [LARGE SCALE GENOMIC DNA]</scope>
    <source>
        <strain evidence="2">SpSt-192</strain>
    </source>
</reference>
<dbReference type="InterPro" id="IPR013783">
    <property type="entry name" value="Ig-like_fold"/>
</dbReference>
<dbReference type="Gene3D" id="2.60.40.10">
    <property type="entry name" value="Immunoglobulins"/>
    <property type="match status" value="1"/>
</dbReference>
<sequence length="469" mass="50410">MSEAAIAHRGRMDRAGSWRLVLARELADLWLGGKALVLLTLFSILLGVTAYLMATNNELRLIPIKEIAYLMLKLTVAFGIFMSLIIGADSISGERERGTLEGLLLTPTSRRQIVIGKFLAALSPWPPAFVIAIPLIAVLCRDSQVVSWALLWGGILGTILVVGVTGLAMLVSFWSSSNRTSIAVSLIIYLVFLLPTQFPGQAQTGAFGDLLQKWNPLEASNVFLAKAIVNNRSVEEMASWLLAPILFAVLTLGLLFLYASPGLRLEPGRARTRANWGRAASFASIAWLPITLALSFAMTLPTAAATSSESPVQIAVDREWATARTGDEVEFTTLVTNAGSETSPPLIVAMNIINLQGEVVDPEDWSPQRTQSIEPLAAGASIEHTWTIDAILKGDYMVYMVVVPQPAGPESTSVPVASSGIHLTVTPFTRINPRGVLPLAVGIPLGLTASTALLRWRRRRAIAAGEGEA</sequence>
<dbReference type="PANTHER" id="PTHR43471:SF3">
    <property type="entry name" value="ABC TRANSPORTER PERMEASE PROTEIN NATB"/>
    <property type="match status" value="1"/>
</dbReference>
<protein>
    <submittedName>
        <fullName evidence="2">ABC transporter permease</fullName>
    </submittedName>
</protein>
<feature type="transmembrane region" description="Helical" evidence="1">
    <location>
        <begin position="182"/>
        <end position="200"/>
    </location>
</feature>
<keyword evidence="1" id="KW-0472">Membrane</keyword>
<gene>
    <name evidence="2" type="ORF">ENP13_06320</name>
</gene>
<accession>A0A7C3ARY2</accession>
<name>A0A7C3ARY2_9BACT</name>
<dbReference type="EMBL" id="DSID01000473">
    <property type="protein sequence ID" value="HEX70842.1"/>
    <property type="molecule type" value="Genomic_DNA"/>
</dbReference>
<dbReference type="Pfam" id="PF12679">
    <property type="entry name" value="ABC2_membrane_2"/>
    <property type="match status" value="1"/>
</dbReference>
<feature type="transmembrane region" description="Helical" evidence="1">
    <location>
        <begin position="145"/>
        <end position="170"/>
    </location>
</feature>
<dbReference type="GO" id="GO:0140359">
    <property type="term" value="F:ABC-type transporter activity"/>
    <property type="evidence" value="ECO:0007669"/>
    <property type="project" value="InterPro"/>
</dbReference>
<organism evidence="2">
    <name type="scientific">Thermorudis sp</name>
    <dbReference type="NCBI Taxonomy" id="1969470"/>
    <lineage>
        <taxon>Bacteria</taxon>
        <taxon>Pseudomonadati</taxon>
        <taxon>Thermomicrobiota</taxon>
        <taxon>Thermomicrobia</taxon>
        <taxon>Thermomicrobia incertae sedis</taxon>
        <taxon>Thermorudis</taxon>
    </lineage>
</organism>
<evidence type="ECO:0000256" key="1">
    <source>
        <dbReference type="SAM" id="Phobius"/>
    </source>
</evidence>
<feature type="transmembrane region" description="Helical" evidence="1">
    <location>
        <begin position="435"/>
        <end position="454"/>
    </location>
</feature>